<accession>A0A8J5IXD1</accession>
<dbReference type="PANTHER" id="PTHR42648">
    <property type="entry name" value="TRANSPOSASE, PUTATIVE-RELATED"/>
    <property type="match status" value="1"/>
</dbReference>
<organism evidence="3 4">
    <name type="scientific">Phytophthora aleatoria</name>
    <dbReference type="NCBI Taxonomy" id="2496075"/>
    <lineage>
        <taxon>Eukaryota</taxon>
        <taxon>Sar</taxon>
        <taxon>Stramenopiles</taxon>
        <taxon>Oomycota</taxon>
        <taxon>Peronosporomycetes</taxon>
        <taxon>Peronosporales</taxon>
        <taxon>Peronosporaceae</taxon>
        <taxon>Phytophthora</taxon>
    </lineage>
</organism>
<feature type="compositionally biased region" description="Acidic residues" evidence="1">
    <location>
        <begin position="199"/>
        <end position="210"/>
    </location>
</feature>
<proteinExistence type="predicted"/>
<dbReference type="EMBL" id="JAENGY010002458">
    <property type="protein sequence ID" value="KAG6944152.1"/>
    <property type="molecule type" value="Genomic_DNA"/>
</dbReference>
<dbReference type="GO" id="GO:0015074">
    <property type="term" value="P:DNA integration"/>
    <property type="evidence" value="ECO:0007669"/>
    <property type="project" value="InterPro"/>
</dbReference>
<dbReference type="InterPro" id="IPR001584">
    <property type="entry name" value="Integrase_cat-core"/>
</dbReference>
<reference evidence="3" key="1">
    <citation type="submission" date="2021-01" db="EMBL/GenBank/DDBJ databases">
        <title>Phytophthora aleatoria, a newly-described species from Pinus radiata is distinct from Phytophthora cactorum isolates based on comparative genomics.</title>
        <authorList>
            <person name="Mcdougal R."/>
            <person name="Panda P."/>
            <person name="Williams N."/>
            <person name="Studholme D.J."/>
        </authorList>
    </citation>
    <scope>NUCLEOTIDE SEQUENCE</scope>
    <source>
        <strain evidence="3">NZFS 4037</strain>
    </source>
</reference>
<evidence type="ECO:0000313" key="4">
    <source>
        <dbReference type="Proteomes" id="UP000709295"/>
    </source>
</evidence>
<dbReference type="AlphaFoldDB" id="A0A8J5IXD1"/>
<comment type="caution">
    <text evidence="3">The sequence shown here is derived from an EMBL/GenBank/DDBJ whole genome shotgun (WGS) entry which is preliminary data.</text>
</comment>
<dbReference type="PROSITE" id="PS50994">
    <property type="entry name" value="INTEGRASE"/>
    <property type="match status" value="1"/>
</dbReference>
<evidence type="ECO:0000313" key="3">
    <source>
        <dbReference type="EMBL" id="KAG6944152.1"/>
    </source>
</evidence>
<dbReference type="Proteomes" id="UP000709295">
    <property type="component" value="Unassembled WGS sequence"/>
</dbReference>
<sequence>MKDFLVYLERQHDVDETKLKIVRTDGGGEFIGQDFRQLCLNRGLRLQTTHAYSPFENGIAERANRKVCDMASTVLIEAALPHSLWEYAVRHAVHLHNRVIHKKASGMTPYDRVYGTKPIVQDLPQFGEAVMIHIPAKERSKGLRFTPRAFEVAFIGFEDGRKVIHAYTRSPTPRVRNSRDYKFLGRQYATRQPAGEQQSGDEDIPETDDEGATAWRFGRTTLIFLVSTNWRITCPRTL</sequence>
<evidence type="ECO:0000256" key="1">
    <source>
        <dbReference type="SAM" id="MobiDB-lite"/>
    </source>
</evidence>
<dbReference type="InterPro" id="IPR039537">
    <property type="entry name" value="Retrotran_Ty1/copia-like"/>
</dbReference>
<protein>
    <recommendedName>
        <fullName evidence="2">Integrase catalytic domain-containing protein</fullName>
    </recommendedName>
</protein>
<feature type="region of interest" description="Disordered" evidence="1">
    <location>
        <begin position="190"/>
        <end position="210"/>
    </location>
</feature>
<name>A0A8J5IXD1_9STRA</name>
<dbReference type="PANTHER" id="PTHR42648:SF28">
    <property type="entry name" value="TRANSPOSON-ENCODED PROTEIN WITH RIBONUCLEASE H-LIKE AND RETROVIRUS ZINC FINGER-LIKE DOMAINS"/>
    <property type="match status" value="1"/>
</dbReference>
<keyword evidence="4" id="KW-1185">Reference proteome</keyword>
<feature type="domain" description="Integrase catalytic" evidence="2">
    <location>
        <begin position="1"/>
        <end position="117"/>
    </location>
</feature>
<evidence type="ECO:0000259" key="2">
    <source>
        <dbReference type="PROSITE" id="PS50994"/>
    </source>
</evidence>
<gene>
    <name evidence="3" type="ORF">JG688_00017235</name>
</gene>